<keyword evidence="2" id="KW-1185">Reference proteome</keyword>
<dbReference type="EMBL" id="JADCKQ010000005">
    <property type="protein sequence ID" value="MBI1493734.1"/>
    <property type="molecule type" value="Genomic_DNA"/>
</dbReference>
<protein>
    <submittedName>
        <fullName evidence="1">Uncharacterized protein</fullName>
    </submittedName>
</protein>
<reference evidence="1" key="1">
    <citation type="submission" date="2020-10" db="EMBL/GenBank/DDBJ databases">
        <title>Paenihalocynthiibacter styelae gen. nov., sp. nov., isolated from stalked sea squirt Styela clava.</title>
        <authorList>
            <person name="Kim Y.-O."/>
            <person name="Yoon J.-H."/>
        </authorList>
    </citation>
    <scope>NUCLEOTIDE SEQUENCE</scope>
    <source>
        <strain evidence="1">MYP1-1</strain>
    </source>
</reference>
<dbReference type="RefSeq" id="WP_228848554.1">
    <property type="nucleotide sequence ID" value="NZ_JADCKQ010000005.1"/>
</dbReference>
<organism evidence="1 2">
    <name type="scientific">Halocynthiibacter styelae</name>
    <dbReference type="NCBI Taxonomy" id="2761955"/>
    <lineage>
        <taxon>Bacteria</taxon>
        <taxon>Pseudomonadati</taxon>
        <taxon>Pseudomonadota</taxon>
        <taxon>Alphaproteobacteria</taxon>
        <taxon>Rhodobacterales</taxon>
        <taxon>Paracoccaceae</taxon>
        <taxon>Halocynthiibacter</taxon>
    </lineage>
</organism>
<comment type="caution">
    <text evidence="1">The sequence shown here is derived from an EMBL/GenBank/DDBJ whole genome shotgun (WGS) entry which is preliminary data.</text>
</comment>
<dbReference type="Proteomes" id="UP000640583">
    <property type="component" value="Unassembled WGS sequence"/>
</dbReference>
<evidence type="ECO:0000313" key="2">
    <source>
        <dbReference type="Proteomes" id="UP000640583"/>
    </source>
</evidence>
<accession>A0A8J7LL07</accession>
<proteinExistence type="predicted"/>
<dbReference type="AlphaFoldDB" id="A0A8J7LL07"/>
<gene>
    <name evidence="1" type="ORF">H1D41_08825</name>
</gene>
<sequence>MQNENRSAAGVFAAMSEGTLDPAGFTHRDHVICAAFALRGYDFFEAAFLYANGLKALVKKAGVPEKFNATVTFAFLSIIAQKLAESPGVSADDLPEHCPELMQKTLLSPWYTGAVLASDQARQFPVMPQMKSA</sequence>
<evidence type="ECO:0000313" key="1">
    <source>
        <dbReference type="EMBL" id="MBI1493734.1"/>
    </source>
</evidence>
<name>A0A8J7LL07_9RHOB</name>